<evidence type="ECO:0000256" key="1">
    <source>
        <dbReference type="SAM" id="SignalP"/>
    </source>
</evidence>
<name>A0ABQ3B7U2_9GAMM</name>
<proteinExistence type="predicted"/>
<protein>
    <submittedName>
        <fullName evidence="2">Uncharacterized protein</fullName>
    </submittedName>
</protein>
<dbReference type="Proteomes" id="UP000619761">
    <property type="component" value="Unassembled WGS sequence"/>
</dbReference>
<organism evidence="2 3">
    <name type="scientific">Cellvibrio zantedeschiae</name>
    <dbReference type="NCBI Taxonomy" id="1237077"/>
    <lineage>
        <taxon>Bacteria</taxon>
        <taxon>Pseudomonadati</taxon>
        <taxon>Pseudomonadota</taxon>
        <taxon>Gammaproteobacteria</taxon>
        <taxon>Cellvibrionales</taxon>
        <taxon>Cellvibrionaceae</taxon>
        <taxon>Cellvibrio</taxon>
    </lineage>
</organism>
<feature type="chain" id="PRO_5045085170" evidence="1">
    <location>
        <begin position="20"/>
        <end position="103"/>
    </location>
</feature>
<evidence type="ECO:0000313" key="3">
    <source>
        <dbReference type="Proteomes" id="UP000619761"/>
    </source>
</evidence>
<evidence type="ECO:0000313" key="2">
    <source>
        <dbReference type="EMBL" id="GGY82685.1"/>
    </source>
</evidence>
<accession>A0ABQ3B7U2</accession>
<dbReference type="EMBL" id="BMYZ01000003">
    <property type="protein sequence ID" value="GGY82685.1"/>
    <property type="molecule type" value="Genomic_DNA"/>
</dbReference>
<sequence>MLKKIIILSSVLMSPLVVAEDSAEVKALKKGMPQDVAVLIERTVECNYWGGEDSSNKARAEKINQAMERLKCDALEKDHASIAKTYQNNYEVKVRMQKAKELF</sequence>
<keyword evidence="1" id="KW-0732">Signal</keyword>
<feature type="signal peptide" evidence="1">
    <location>
        <begin position="1"/>
        <end position="19"/>
    </location>
</feature>
<comment type="caution">
    <text evidence="2">The sequence shown here is derived from an EMBL/GenBank/DDBJ whole genome shotgun (WGS) entry which is preliminary data.</text>
</comment>
<gene>
    <name evidence="2" type="ORF">GCM10011613_29410</name>
</gene>
<reference evidence="3" key="1">
    <citation type="journal article" date="2019" name="Int. J. Syst. Evol. Microbiol.">
        <title>The Global Catalogue of Microorganisms (GCM) 10K type strain sequencing project: providing services to taxonomists for standard genome sequencing and annotation.</title>
        <authorList>
            <consortium name="The Broad Institute Genomics Platform"/>
            <consortium name="The Broad Institute Genome Sequencing Center for Infectious Disease"/>
            <person name="Wu L."/>
            <person name="Ma J."/>
        </authorList>
    </citation>
    <scope>NUCLEOTIDE SEQUENCE [LARGE SCALE GENOMIC DNA]</scope>
    <source>
        <strain evidence="3">KCTC 32239</strain>
    </source>
</reference>
<keyword evidence="3" id="KW-1185">Reference proteome</keyword>